<protein>
    <submittedName>
        <fullName evidence="2">Uncharacterized protein</fullName>
    </submittedName>
</protein>
<sequence>MVLHSAEAEDDCCDWFFPAITGDLDRLKEMVSTRLNGGNLANTLASYKGRYGQTVFHFAASAGSIRICQYLVEELNLNVDDFISDEGLTPLHSAIAGESYDVAFYLLNKGANPNAAEKRGLTPLHMAAKIDMGLFFSLCCFWLTRLCLQAGADPNLVSLGQTPLGVAAAIGDVEMIKCLLNAGADPNVPSTRLSNAGADPNVLNHVSF</sequence>
<feature type="repeat" description="ANK" evidence="1">
    <location>
        <begin position="86"/>
        <end position="118"/>
    </location>
</feature>
<evidence type="ECO:0000256" key="1">
    <source>
        <dbReference type="PROSITE-ProRule" id="PRU00023"/>
    </source>
</evidence>
<dbReference type="AlphaFoldDB" id="A0A1R3I774"/>
<feature type="repeat" description="ANK" evidence="1">
    <location>
        <begin position="159"/>
        <end position="191"/>
    </location>
</feature>
<dbReference type="EMBL" id="AWWV01010569">
    <property type="protein sequence ID" value="OMO78389.1"/>
    <property type="molecule type" value="Genomic_DNA"/>
</dbReference>
<organism evidence="2 3">
    <name type="scientific">Corchorus capsularis</name>
    <name type="common">Jute</name>
    <dbReference type="NCBI Taxonomy" id="210143"/>
    <lineage>
        <taxon>Eukaryota</taxon>
        <taxon>Viridiplantae</taxon>
        <taxon>Streptophyta</taxon>
        <taxon>Embryophyta</taxon>
        <taxon>Tracheophyta</taxon>
        <taxon>Spermatophyta</taxon>
        <taxon>Magnoliopsida</taxon>
        <taxon>eudicotyledons</taxon>
        <taxon>Gunneridae</taxon>
        <taxon>Pentapetalae</taxon>
        <taxon>rosids</taxon>
        <taxon>malvids</taxon>
        <taxon>Malvales</taxon>
        <taxon>Malvaceae</taxon>
        <taxon>Grewioideae</taxon>
        <taxon>Apeibeae</taxon>
        <taxon>Corchorus</taxon>
    </lineage>
</organism>
<dbReference type="STRING" id="210143.A0A1R3I774"/>
<evidence type="ECO:0000313" key="3">
    <source>
        <dbReference type="Proteomes" id="UP000188268"/>
    </source>
</evidence>
<gene>
    <name evidence="2" type="ORF">CCACVL1_14411</name>
</gene>
<dbReference type="InterPro" id="IPR036770">
    <property type="entry name" value="Ankyrin_rpt-contain_sf"/>
</dbReference>
<dbReference type="InterPro" id="IPR051616">
    <property type="entry name" value="Cul2-RING_E3_ligase_SR"/>
</dbReference>
<dbReference type="PROSITE" id="PS50297">
    <property type="entry name" value="ANK_REP_REGION"/>
    <property type="match status" value="2"/>
</dbReference>
<dbReference type="PANTHER" id="PTHR46224:SF67">
    <property type="entry name" value="HSP70-HSP90 ORGANIZING PROTEIN 3-LIKE"/>
    <property type="match status" value="1"/>
</dbReference>
<dbReference type="SMART" id="SM00248">
    <property type="entry name" value="ANK"/>
    <property type="match status" value="4"/>
</dbReference>
<dbReference type="Pfam" id="PF13637">
    <property type="entry name" value="Ank_4"/>
    <property type="match status" value="1"/>
</dbReference>
<dbReference type="OMA" id="SIRICQY"/>
<keyword evidence="3" id="KW-1185">Reference proteome</keyword>
<dbReference type="PROSITE" id="PS50088">
    <property type="entry name" value="ANK_REPEAT"/>
    <property type="match status" value="2"/>
</dbReference>
<dbReference type="Proteomes" id="UP000188268">
    <property type="component" value="Unassembled WGS sequence"/>
</dbReference>
<dbReference type="Gene3D" id="1.25.40.20">
    <property type="entry name" value="Ankyrin repeat-containing domain"/>
    <property type="match status" value="2"/>
</dbReference>
<dbReference type="PRINTS" id="PR01415">
    <property type="entry name" value="ANKYRIN"/>
</dbReference>
<comment type="caution">
    <text evidence="2">The sequence shown here is derived from an EMBL/GenBank/DDBJ whole genome shotgun (WGS) entry which is preliminary data.</text>
</comment>
<dbReference type="Gramene" id="OMO78389">
    <property type="protein sequence ID" value="OMO78389"/>
    <property type="gene ID" value="CCACVL1_14411"/>
</dbReference>
<dbReference type="Pfam" id="PF12796">
    <property type="entry name" value="Ank_2"/>
    <property type="match status" value="1"/>
</dbReference>
<dbReference type="InterPro" id="IPR002110">
    <property type="entry name" value="Ankyrin_rpt"/>
</dbReference>
<dbReference type="PANTHER" id="PTHR46224">
    <property type="entry name" value="ANKYRIN REPEAT FAMILY PROTEIN"/>
    <property type="match status" value="1"/>
</dbReference>
<evidence type="ECO:0000313" key="2">
    <source>
        <dbReference type="EMBL" id="OMO78389.1"/>
    </source>
</evidence>
<proteinExistence type="predicted"/>
<accession>A0A1R3I774</accession>
<dbReference type="SUPFAM" id="SSF48403">
    <property type="entry name" value="Ankyrin repeat"/>
    <property type="match status" value="1"/>
</dbReference>
<keyword evidence="1" id="KW-0040">ANK repeat</keyword>
<reference evidence="2 3" key="1">
    <citation type="submission" date="2013-09" db="EMBL/GenBank/DDBJ databases">
        <title>Corchorus capsularis genome sequencing.</title>
        <authorList>
            <person name="Alam M."/>
            <person name="Haque M.S."/>
            <person name="Islam M.S."/>
            <person name="Emdad E.M."/>
            <person name="Islam M.M."/>
            <person name="Ahmed B."/>
            <person name="Halim A."/>
            <person name="Hossen Q.M.M."/>
            <person name="Hossain M.Z."/>
            <person name="Ahmed R."/>
            <person name="Khan M.M."/>
            <person name="Islam R."/>
            <person name="Rashid M.M."/>
            <person name="Khan S.A."/>
            <person name="Rahman M.S."/>
            <person name="Alam M."/>
        </authorList>
    </citation>
    <scope>NUCLEOTIDE SEQUENCE [LARGE SCALE GENOMIC DNA]</scope>
    <source>
        <strain evidence="3">cv. CVL-1</strain>
        <tissue evidence="2">Whole seedling</tissue>
    </source>
</reference>
<dbReference type="OrthoDB" id="20872at2759"/>
<name>A0A1R3I774_COCAP</name>